<name>A0AAW2FK39_9HYME</name>
<evidence type="ECO:0000313" key="1">
    <source>
        <dbReference type="EMBL" id="KAL0115538.1"/>
    </source>
</evidence>
<sequence length="101" mass="11513">MLLMKMMVMMLVMVQLMRMIIGGVAIGIWSHLSNRQATNWLVPRTTHGHRTVPARSSWTVPWPGPTCRAAADHPGRSIAWCHRIVVAVDARYHCCLVQRWP</sequence>
<reference evidence="1 2" key="1">
    <citation type="submission" date="2023-03" db="EMBL/GenBank/DDBJ databases">
        <title>High recombination rates correlate with genetic variation in Cardiocondyla obscurior ants.</title>
        <authorList>
            <person name="Errbii M."/>
        </authorList>
    </citation>
    <scope>NUCLEOTIDE SEQUENCE [LARGE SCALE GENOMIC DNA]</scope>
    <source>
        <strain evidence="1">Alpha-2009</strain>
        <tissue evidence="1">Whole body</tissue>
    </source>
</reference>
<keyword evidence="2" id="KW-1185">Reference proteome</keyword>
<dbReference type="AlphaFoldDB" id="A0AAW2FK39"/>
<protein>
    <recommendedName>
        <fullName evidence="3">Secreted protein</fullName>
    </recommendedName>
</protein>
<proteinExistence type="predicted"/>
<evidence type="ECO:0000313" key="2">
    <source>
        <dbReference type="Proteomes" id="UP001430953"/>
    </source>
</evidence>
<comment type="caution">
    <text evidence="1">The sequence shown here is derived from an EMBL/GenBank/DDBJ whole genome shotgun (WGS) entry which is preliminary data.</text>
</comment>
<gene>
    <name evidence="1" type="ORF">PUN28_010807</name>
</gene>
<dbReference type="Proteomes" id="UP001430953">
    <property type="component" value="Unassembled WGS sequence"/>
</dbReference>
<accession>A0AAW2FK39</accession>
<organism evidence="1 2">
    <name type="scientific">Cardiocondyla obscurior</name>
    <dbReference type="NCBI Taxonomy" id="286306"/>
    <lineage>
        <taxon>Eukaryota</taxon>
        <taxon>Metazoa</taxon>
        <taxon>Ecdysozoa</taxon>
        <taxon>Arthropoda</taxon>
        <taxon>Hexapoda</taxon>
        <taxon>Insecta</taxon>
        <taxon>Pterygota</taxon>
        <taxon>Neoptera</taxon>
        <taxon>Endopterygota</taxon>
        <taxon>Hymenoptera</taxon>
        <taxon>Apocrita</taxon>
        <taxon>Aculeata</taxon>
        <taxon>Formicoidea</taxon>
        <taxon>Formicidae</taxon>
        <taxon>Myrmicinae</taxon>
        <taxon>Cardiocondyla</taxon>
    </lineage>
</organism>
<dbReference type="EMBL" id="JADYXP020000010">
    <property type="protein sequence ID" value="KAL0115538.1"/>
    <property type="molecule type" value="Genomic_DNA"/>
</dbReference>
<evidence type="ECO:0008006" key="3">
    <source>
        <dbReference type="Google" id="ProtNLM"/>
    </source>
</evidence>